<comment type="caution">
    <text evidence="1">The sequence shown here is derived from an EMBL/GenBank/DDBJ whole genome shotgun (WGS) entry which is preliminary data.</text>
</comment>
<dbReference type="EMBL" id="BKCJ010998776">
    <property type="protein sequence ID" value="GFC63619.1"/>
    <property type="molecule type" value="Genomic_DNA"/>
</dbReference>
<organism evidence="1">
    <name type="scientific">Tanacetum cinerariifolium</name>
    <name type="common">Dalmatian daisy</name>
    <name type="synonym">Chrysanthemum cinerariifolium</name>
    <dbReference type="NCBI Taxonomy" id="118510"/>
    <lineage>
        <taxon>Eukaryota</taxon>
        <taxon>Viridiplantae</taxon>
        <taxon>Streptophyta</taxon>
        <taxon>Embryophyta</taxon>
        <taxon>Tracheophyta</taxon>
        <taxon>Spermatophyta</taxon>
        <taxon>Magnoliopsida</taxon>
        <taxon>eudicotyledons</taxon>
        <taxon>Gunneridae</taxon>
        <taxon>Pentapetalae</taxon>
        <taxon>asterids</taxon>
        <taxon>campanulids</taxon>
        <taxon>Asterales</taxon>
        <taxon>Asteraceae</taxon>
        <taxon>Asteroideae</taxon>
        <taxon>Anthemideae</taxon>
        <taxon>Anthemidinae</taxon>
        <taxon>Tanacetum</taxon>
    </lineage>
</organism>
<feature type="non-terminal residue" evidence="1">
    <location>
        <position position="1"/>
    </location>
</feature>
<name>A0A699Q978_TANCI</name>
<sequence length="278" mass="31434">LTKEVFKDHAVCKTVNDQFPTSRDMVRVESLPDNQLTMKMSVLYCMLISHGSELLARYCRLNQYHHEYVLSIDYKLKGYKEKVANMTGLELQVSALKKQGRKKKIKSLTKSLDDLHTEVAHLSVALNQASILEVERDVEILQLKATPSEFSSFFRGQFQGLVQKLLASDEFSRVQGELPSLAASAGFERGLSMHWTKDEFAVVLKKMVNFMPGTHDRLVEASPLVAQTDYAFLNKISEHSTKPLSVILQLEPKKIVHPANVPSPSMSVFLLLLQRCQL</sequence>
<accession>A0A699Q978</accession>
<evidence type="ECO:0000313" key="1">
    <source>
        <dbReference type="EMBL" id="GFC63619.1"/>
    </source>
</evidence>
<gene>
    <name evidence="1" type="ORF">Tci_835589</name>
</gene>
<protein>
    <submittedName>
        <fullName evidence="1">Uncharacterized protein</fullName>
    </submittedName>
</protein>
<proteinExistence type="predicted"/>
<dbReference type="AlphaFoldDB" id="A0A699Q978"/>
<reference evidence="1" key="1">
    <citation type="journal article" date="2019" name="Sci. Rep.">
        <title>Draft genome of Tanacetum cinerariifolium, the natural source of mosquito coil.</title>
        <authorList>
            <person name="Yamashiro T."/>
            <person name="Shiraishi A."/>
            <person name="Satake H."/>
            <person name="Nakayama K."/>
        </authorList>
    </citation>
    <scope>NUCLEOTIDE SEQUENCE</scope>
</reference>